<dbReference type="EMBL" id="CAAALY010029593">
    <property type="protein sequence ID" value="VEL16713.1"/>
    <property type="molecule type" value="Genomic_DNA"/>
</dbReference>
<gene>
    <name evidence="2" type="ORF">PXEA_LOCUS10153</name>
</gene>
<sequence length="111" mass="12427">MARTALTWCRLADSAVSLSGRHFAPLPTVRPDQPSIREGNWRVTNPSTTYSRPGHVWGRSDGQMERLGTKLGGLWVMRKCGRCLLANRSEMTDGRGDGQHERQINTGKKYS</sequence>
<protein>
    <submittedName>
        <fullName evidence="2">Uncharacterized protein</fullName>
    </submittedName>
</protein>
<evidence type="ECO:0000313" key="3">
    <source>
        <dbReference type="Proteomes" id="UP000784294"/>
    </source>
</evidence>
<evidence type="ECO:0000256" key="1">
    <source>
        <dbReference type="SAM" id="MobiDB-lite"/>
    </source>
</evidence>
<evidence type="ECO:0000313" key="2">
    <source>
        <dbReference type="EMBL" id="VEL16713.1"/>
    </source>
</evidence>
<keyword evidence="3" id="KW-1185">Reference proteome</keyword>
<reference evidence="2" key="1">
    <citation type="submission" date="2018-11" db="EMBL/GenBank/DDBJ databases">
        <authorList>
            <consortium name="Pathogen Informatics"/>
        </authorList>
    </citation>
    <scope>NUCLEOTIDE SEQUENCE</scope>
</reference>
<proteinExistence type="predicted"/>
<dbReference type="AlphaFoldDB" id="A0A3S5BST3"/>
<accession>A0A3S5BST3</accession>
<feature type="compositionally biased region" description="Polar residues" evidence="1">
    <location>
        <begin position="42"/>
        <end position="51"/>
    </location>
</feature>
<feature type="region of interest" description="Disordered" evidence="1">
    <location>
        <begin position="30"/>
        <end position="57"/>
    </location>
</feature>
<name>A0A3S5BST3_9PLAT</name>
<organism evidence="2 3">
    <name type="scientific">Protopolystoma xenopodis</name>
    <dbReference type="NCBI Taxonomy" id="117903"/>
    <lineage>
        <taxon>Eukaryota</taxon>
        <taxon>Metazoa</taxon>
        <taxon>Spiralia</taxon>
        <taxon>Lophotrochozoa</taxon>
        <taxon>Platyhelminthes</taxon>
        <taxon>Monogenea</taxon>
        <taxon>Polyopisthocotylea</taxon>
        <taxon>Polystomatidea</taxon>
        <taxon>Polystomatidae</taxon>
        <taxon>Protopolystoma</taxon>
    </lineage>
</organism>
<dbReference type="Proteomes" id="UP000784294">
    <property type="component" value="Unassembled WGS sequence"/>
</dbReference>
<comment type="caution">
    <text evidence="2">The sequence shown here is derived from an EMBL/GenBank/DDBJ whole genome shotgun (WGS) entry which is preliminary data.</text>
</comment>
<feature type="compositionally biased region" description="Basic and acidic residues" evidence="1">
    <location>
        <begin position="90"/>
        <end position="103"/>
    </location>
</feature>
<feature type="region of interest" description="Disordered" evidence="1">
    <location>
        <begin position="88"/>
        <end position="111"/>
    </location>
</feature>